<feature type="compositionally biased region" description="Polar residues" evidence="2">
    <location>
        <begin position="261"/>
        <end position="275"/>
    </location>
</feature>
<feature type="region of interest" description="Disordered" evidence="2">
    <location>
        <begin position="298"/>
        <end position="365"/>
    </location>
</feature>
<organism evidence="3 4">
    <name type="scientific">Eeniella nana</name>
    <name type="common">Yeast</name>
    <name type="synonym">Brettanomyces nanus</name>
    <dbReference type="NCBI Taxonomy" id="13502"/>
    <lineage>
        <taxon>Eukaryota</taxon>
        <taxon>Fungi</taxon>
        <taxon>Dikarya</taxon>
        <taxon>Ascomycota</taxon>
        <taxon>Saccharomycotina</taxon>
        <taxon>Pichiomycetes</taxon>
        <taxon>Pichiales</taxon>
        <taxon>Pichiaceae</taxon>
        <taxon>Brettanomyces</taxon>
    </lineage>
</organism>
<keyword evidence="1" id="KW-0175">Coiled coil</keyword>
<feature type="region of interest" description="Disordered" evidence="2">
    <location>
        <begin position="1"/>
        <end position="42"/>
    </location>
</feature>
<feature type="region of interest" description="Disordered" evidence="2">
    <location>
        <begin position="179"/>
        <end position="277"/>
    </location>
</feature>
<evidence type="ECO:0000256" key="2">
    <source>
        <dbReference type="SAM" id="MobiDB-lite"/>
    </source>
</evidence>
<gene>
    <name evidence="3" type="ORF">FOA43_002907</name>
</gene>
<accession>A0A875S6C8</accession>
<dbReference type="KEGG" id="bnn:FOA43_002907"/>
<proteinExistence type="predicted"/>
<dbReference type="OrthoDB" id="3998278at2759"/>
<dbReference type="AlphaFoldDB" id="A0A875S6C8"/>
<feature type="compositionally biased region" description="Low complexity" evidence="2">
    <location>
        <begin position="334"/>
        <end position="348"/>
    </location>
</feature>
<feature type="compositionally biased region" description="Basic and acidic residues" evidence="2">
    <location>
        <begin position="324"/>
        <end position="333"/>
    </location>
</feature>
<feature type="compositionally biased region" description="Polar residues" evidence="2">
    <location>
        <begin position="1"/>
        <end position="14"/>
    </location>
</feature>
<keyword evidence="4" id="KW-1185">Reference proteome</keyword>
<evidence type="ECO:0000313" key="3">
    <source>
        <dbReference type="EMBL" id="QPG75552.1"/>
    </source>
</evidence>
<dbReference type="GeneID" id="62196308"/>
<feature type="coiled-coil region" evidence="1">
    <location>
        <begin position="55"/>
        <end position="96"/>
    </location>
</feature>
<dbReference type="EMBL" id="CP064814">
    <property type="protein sequence ID" value="QPG75552.1"/>
    <property type="molecule type" value="Genomic_DNA"/>
</dbReference>
<dbReference type="Proteomes" id="UP000662931">
    <property type="component" value="Chromosome 3"/>
</dbReference>
<feature type="compositionally biased region" description="Basic and acidic residues" evidence="2">
    <location>
        <begin position="195"/>
        <end position="231"/>
    </location>
</feature>
<evidence type="ECO:0000313" key="4">
    <source>
        <dbReference type="Proteomes" id="UP000662931"/>
    </source>
</evidence>
<feature type="compositionally biased region" description="Polar residues" evidence="2">
    <location>
        <begin position="301"/>
        <end position="316"/>
    </location>
</feature>
<protein>
    <submittedName>
        <fullName evidence="3">Uncharacterized protein</fullName>
    </submittedName>
</protein>
<dbReference type="RefSeq" id="XP_038779117.1">
    <property type="nucleotide sequence ID" value="XM_038923189.1"/>
</dbReference>
<sequence>MNSSDDISLSTSKNWALPPRSKPKKGRKERPVTGTSRVKNKGTRVRINRQIHSNINLFTNNQSELQAQLQSVTRENGNLKKALAKLNREIESLKAIANSIEPNTSPFIVDASTNTLPLDPVTMNYIIDCKRLKREETKGPQGSGSLAIPVGLKPIVTGYSLKNTTFLSPKDILINPTALKPQTSIKAPKKHKKKREQENLTRDLKNDSKKDPKDSKKTPEDSKKTPEDSQKRLKSLSRAPENPQDTLPSLRKPVAPKASKSIDTPKQASKLQSASHPADLAAADWFSKNSFLDFDMYNDGMSDSTHPLSESPSSFMLESMKASESLDARKIDDTANGSTTTNNNNNDDALASPRFDFDNNDDLMY</sequence>
<name>A0A875S6C8_EENNA</name>
<reference evidence="3" key="1">
    <citation type="submission" date="2020-10" db="EMBL/GenBank/DDBJ databases">
        <authorList>
            <person name="Roach M.J.R."/>
        </authorList>
    </citation>
    <scope>NUCLEOTIDE SEQUENCE</scope>
    <source>
        <strain evidence="3">CBS 1945</strain>
    </source>
</reference>
<evidence type="ECO:0000256" key="1">
    <source>
        <dbReference type="SAM" id="Coils"/>
    </source>
</evidence>